<proteinExistence type="predicted"/>
<dbReference type="InterPro" id="IPR011010">
    <property type="entry name" value="DNA_brk_join_enz"/>
</dbReference>
<gene>
    <name evidence="2" type="ORF">S03H2_63180</name>
</gene>
<dbReference type="EMBL" id="BARU01040907">
    <property type="protein sequence ID" value="GAH82748.1"/>
    <property type="molecule type" value="Genomic_DNA"/>
</dbReference>
<dbReference type="Gene3D" id="1.10.443.10">
    <property type="entry name" value="Intergrase catalytic core"/>
    <property type="match status" value="1"/>
</dbReference>
<comment type="caution">
    <text evidence="2">The sequence shown here is derived from an EMBL/GenBank/DDBJ whole genome shotgun (WGS) entry which is preliminary data.</text>
</comment>
<evidence type="ECO:0000313" key="2">
    <source>
        <dbReference type="EMBL" id="GAH82748.1"/>
    </source>
</evidence>
<dbReference type="InterPro" id="IPR013762">
    <property type="entry name" value="Integrase-like_cat_sf"/>
</dbReference>
<dbReference type="GO" id="GO:0015074">
    <property type="term" value="P:DNA integration"/>
    <property type="evidence" value="ECO:0007669"/>
    <property type="project" value="InterPro"/>
</dbReference>
<dbReference type="AlphaFoldDB" id="X1KKZ6"/>
<dbReference type="GO" id="GO:0006310">
    <property type="term" value="P:DNA recombination"/>
    <property type="evidence" value="ECO:0007669"/>
    <property type="project" value="UniProtKB-KW"/>
</dbReference>
<protein>
    <recommendedName>
        <fullName evidence="3">Tyr recombinase domain-containing protein</fullName>
    </recommendedName>
</protein>
<sequence>FGKGYLVNGGDIRSLQQIMGHANISTTEKYASLNLNDVVIKHHKFTPLRAAHAAAQESLFDTSTVVREAEAILKEK</sequence>
<dbReference type="SUPFAM" id="SSF56349">
    <property type="entry name" value="DNA breaking-rejoining enzymes"/>
    <property type="match status" value="1"/>
</dbReference>
<organism evidence="2">
    <name type="scientific">marine sediment metagenome</name>
    <dbReference type="NCBI Taxonomy" id="412755"/>
    <lineage>
        <taxon>unclassified sequences</taxon>
        <taxon>metagenomes</taxon>
        <taxon>ecological metagenomes</taxon>
    </lineage>
</organism>
<evidence type="ECO:0000256" key="1">
    <source>
        <dbReference type="ARBA" id="ARBA00023172"/>
    </source>
</evidence>
<keyword evidence="1" id="KW-0233">DNA recombination</keyword>
<name>X1KKZ6_9ZZZZ</name>
<dbReference type="GO" id="GO:0003677">
    <property type="term" value="F:DNA binding"/>
    <property type="evidence" value="ECO:0007669"/>
    <property type="project" value="InterPro"/>
</dbReference>
<feature type="non-terminal residue" evidence="2">
    <location>
        <position position="1"/>
    </location>
</feature>
<evidence type="ECO:0008006" key="3">
    <source>
        <dbReference type="Google" id="ProtNLM"/>
    </source>
</evidence>
<reference evidence="2" key="1">
    <citation type="journal article" date="2014" name="Front. Microbiol.">
        <title>High frequency of phylogenetically diverse reductive dehalogenase-homologous genes in deep subseafloor sedimentary metagenomes.</title>
        <authorList>
            <person name="Kawai M."/>
            <person name="Futagami T."/>
            <person name="Toyoda A."/>
            <person name="Takaki Y."/>
            <person name="Nishi S."/>
            <person name="Hori S."/>
            <person name="Arai W."/>
            <person name="Tsubouchi T."/>
            <person name="Morono Y."/>
            <person name="Uchiyama I."/>
            <person name="Ito T."/>
            <person name="Fujiyama A."/>
            <person name="Inagaki F."/>
            <person name="Takami H."/>
        </authorList>
    </citation>
    <scope>NUCLEOTIDE SEQUENCE</scope>
    <source>
        <strain evidence="2">Expedition CK06-06</strain>
    </source>
</reference>
<accession>X1KKZ6</accession>